<gene>
    <name evidence="12" type="ORF">KDH_18110</name>
</gene>
<keyword evidence="4" id="KW-0479">Metal-binding</keyword>
<dbReference type="Pfam" id="PF12323">
    <property type="entry name" value="HTH_OrfB_IS605"/>
    <property type="match status" value="1"/>
</dbReference>
<dbReference type="EMBL" id="BSRI01000001">
    <property type="protein sequence ID" value="GLV54964.1"/>
    <property type="molecule type" value="Genomic_DNA"/>
</dbReference>
<evidence type="ECO:0000256" key="2">
    <source>
        <dbReference type="ARBA" id="ARBA00011044"/>
    </source>
</evidence>
<evidence type="ECO:0000256" key="5">
    <source>
        <dbReference type="ARBA" id="ARBA00022833"/>
    </source>
</evidence>
<feature type="region of interest" description="Disordered" evidence="8">
    <location>
        <begin position="416"/>
        <end position="435"/>
    </location>
</feature>
<dbReference type="Pfam" id="PF07282">
    <property type="entry name" value="Cas12f1-like_TNB"/>
    <property type="match status" value="1"/>
</dbReference>
<dbReference type="NCBIfam" id="TIGR01766">
    <property type="entry name" value="IS200/IS605 family accessory protein TnpB-like domain"/>
    <property type="match status" value="1"/>
</dbReference>
<dbReference type="InterPro" id="IPR010095">
    <property type="entry name" value="Cas12f1-like_TNB"/>
</dbReference>
<evidence type="ECO:0000313" key="12">
    <source>
        <dbReference type="EMBL" id="GLV54964.1"/>
    </source>
</evidence>
<dbReference type="RefSeq" id="WP_338248884.1">
    <property type="nucleotide sequence ID" value="NZ_BSRI01000001.1"/>
</dbReference>
<evidence type="ECO:0000259" key="9">
    <source>
        <dbReference type="Pfam" id="PF01385"/>
    </source>
</evidence>
<feature type="domain" description="Cas12f1-like TNB" evidence="10">
    <location>
        <begin position="319"/>
        <end position="384"/>
    </location>
</feature>
<dbReference type="InterPro" id="IPR051399">
    <property type="entry name" value="RNA-guided_DNA_endo/Transpos"/>
</dbReference>
<comment type="similarity">
    <text evidence="1">In the C-terminal section; belongs to the transposase 35 family.</text>
</comment>
<dbReference type="InterPro" id="IPR001959">
    <property type="entry name" value="Transposase"/>
</dbReference>
<dbReference type="Proteomes" id="UP001344906">
    <property type="component" value="Unassembled WGS sequence"/>
</dbReference>
<feature type="domain" description="Probable transposase IS891/IS1136/IS1341" evidence="9">
    <location>
        <begin position="201"/>
        <end position="307"/>
    </location>
</feature>
<comment type="similarity">
    <text evidence="2">In the N-terminal section; belongs to the transposase 2 family.</text>
</comment>
<dbReference type="PANTHER" id="PTHR30405:SF25">
    <property type="entry name" value="RNA-GUIDED DNA ENDONUCLEASE INSQ-RELATED"/>
    <property type="match status" value="1"/>
</dbReference>
<evidence type="ECO:0000256" key="1">
    <source>
        <dbReference type="ARBA" id="ARBA00008761"/>
    </source>
</evidence>
<feature type="domain" description="Transposase putative helix-turn-helix" evidence="11">
    <location>
        <begin position="19"/>
        <end position="59"/>
    </location>
</feature>
<keyword evidence="6" id="KW-0238">DNA-binding</keyword>
<evidence type="ECO:0000256" key="3">
    <source>
        <dbReference type="ARBA" id="ARBA00022578"/>
    </source>
</evidence>
<accession>A0ABQ6FRB7</accession>
<keyword evidence="5" id="KW-0862">Zinc</keyword>
<evidence type="ECO:0000256" key="7">
    <source>
        <dbReference type="ARBA" id="ARBA00023172"/>
    </source>
</evidence>
<evidence type="ECO:0000259" key="11">
    <source>
        <dbReference type="Pfam" id="PF12323"/>
    </source>
</evidence>
<evidence type="ECO:0000256" key="6">
    <source>
        <dbReference type="ARBA" id="ARBA00023125"/>
    </source>
</evidence>
<feature type="compositionally biased region" description="Basic and acidic residues" evidence="8">
    <location>
        <begin position="424"/>
        <end position="435"/>
    </location>
</feature>
<name>A0ABQ6FRB7_9CHLR</name>
<dbReference type="Pfam" id="PF01385">
    <property type="entry name" value="OrfB_IS605"/>
    <property type="match status" value="1"/>
</dbReference>
<keyword evidence="7" id="KW-0233">DNA recombination</keyword>
<keyword evidence="13" id="KW-1185">Reference proteome</keyword>
<keyword evidence="3" id="KW-0815">Transposition</keyword>
<evidence type="ECO:0000259" key="10">
    <source>
        <dbReference type="Pfam" id="PF07282"/>
    </source>
</evidence>
<organism evidence="12 13">
    <name type="scientific">Dictyobacter halimunensis</name>
    <dbReference type="NCBI Taxonomy" id="3026934"/>
    <lineage>
        <taxon>Bacteria</taxon>
        <taxon>Bacillati</taxon>
        <taxon>Chloroflexota</taxon>
        <taxon>Ktedonobacteria</taxon>
        <taxon>Ktedonobacterales</taxon>
        <taxon>Dictyobacteraceae</taxon>
        <taxon>Dictyobacter</taxon>
    </lineage>
</organism>
<evidence type="ECO:0000256" key="8">
    <source>
        <dbReference type="SAM" id="MobiDB-lite"/>
    </source>
</evidence>
<sequence>MSNLRTSKRKPTIRTKPSTRTYQFRLYPTRKQQRVLEHWLRLCCETYNAALDERKSAYRMAGVSLSFEDQCAELPACKAVRPDLAEVPAQVLQDVVKRVDLAFQAFFGRVAQGKTPGFPRFKSSGRYHSLTFKQYGNSFKIHPQDQHKRGILELAKLGYIKMVLHRAVIGTPKTASVKRTPTGKWFVSITVELSEQQAQQKRLPVCAEAVGIDVGLHSFAYLSTEEAIANPRFFRQEEAKLARASRKLSRAAKGTNARAKRRKVVARIHERIANRRKNFIEQEVRKLVARFGLIAVEALVVRNMVKNPRLSKSIADASWSQFFIRLQAKAEEAGRQVVKVDPAYTSQTCSACRYRQPMPLSVRVYECPHCGLVIHRDHNGSLNILAEAFQACGRAGRVIVRRCAFMAPTGASSVTRAKVTKASPDLRPERERGGL</sequence>
<evidence type="ECO:0000313" key="13">
    <source>
        <dbReference type="Proteomes" id="UP001344906"/>
    </source>
</evidence>
<protein>
    <submittedName>
        <fullName evidence="12">Transposase</fullName>
    </submittedName>
</protein>
<dbReference type="NCBIfam" id="NF040570">
    <property type="entry name" value="guided_TnpB"/>
    <property type="match status" value="1"/>
</dbReference>
<dbReference type="PANTHER" id="PTHR30405">
    <property type="entry name" value="TRANSPOSASE"/>
    <property type="match status" value="1"/>
</dbReference>
<comment type="caution">
    <text evidence="12">The sequence shown here is derived from an EMBL/GenBank/DDBJ whole genome shotgun (WGS) entry which is preliminary data.</text>
</comment>
<dbReference type="InterPro" id="IPR021027">
    <property type="entry name" value="Transposase_put_HTH"/>
</dbReference>
<proteinExistence type="inferred from homology"/>
<reference evidence="12 13" key="1">
    <citation type="submission" date="2023-02" db="EMBL/GenBank/DDBJ databases">
        <title>Dictyobacter halimunensis sp. nov., a new member of the class Ktedonobacteria from forest soil in a geothermal area.</title>
        <authorList>
            <person name="Rachmania M.K."/>
            <person name="Ningsih F."/>
            <person name="Sakai Y."/>
            <person name="Yabe S."/>
            <person name="Yokota A."/>
            <person name="Sjamsuridzal W."/>
        </authorList>
    </citation>
    <scope>NUCLEOTIDE SEQUENCE [LARGE SCALE GENOMIC DNA]</scope>
    <source>
        <strain evidence="12 13">S3.2.2.5</strain>
    </source>
</reference>
<evidence type="ECO:0000256" key="4">
    <source>
        <dbReference type="ARBA" id="ARBA00022723"/>
    </source>
</evidence>